<reference evidence="2" key="1">
    <citation type="submission" date="2011-04" db="EMBL/GenBank/DDBJ databases">
        <title>Evolution of plant cell wall degrading machinery underlies the functional diversity of forest fungi.</title>
        <authorList>
            <consortium name="US DOE Joint Genome Institute (JGI-PGF)"/>
            <person name="Eastwood D.C."/>
            <person name="Floudas D."/>
            <person name="Binder M."/>
            <person name="Majcherczyk A."/>
            <person name="Schneider P."/>
            <person name="Aerts A."/>
            <person name="Asiegbu F.O."/>
            <person name="Baker S.E."/>
            <person name="Barry K."/>
            <person name="Bendiksby M."/>
            <person name="Blumentritt M."/>
            <person name="Coutinho P.M."/>
            <person name="Cullen D."/>
            <person name="Cullen D."/>
            <person name="Gathman A."/>
            <person name="Goodell B."/>
            <person name="Henrissat B."/>
            <person name="Ihrmark K."/>
            <person name="Kauserud H."/>
            <person name="Kohler A."/>
            <person name="LaButti K."/>
            <person name="Lapidus A."/>
            <person name="Lavin J.L."/>
            <person name="Lee Y.-H."/>
            <person name="Lindquist E."/>
            <person name="Lilly W."/>
            <person name="Lucas S."/>
            <person name="Morin E."/>
            <person name="Murat C."/>
            <person name="Oguiza J.A."/>
            <person name="Park J."/>
            <person name="Pisabarro A.G."/>
            <person name="Riley R."/>
            <person name="Rosling A."/>
            <person name="Salamov A."/>
            <person name="Schmidt O."/>
            <person name="Schmutz J."/>
            <person name="Skrede I."/>
            <person name="Stenlid J."/>
            <person name="Wiebenga A."/>
            <person name="Xie X."/>
            <person name="Kues U."/>
            <person name="Hibbett D.S."/>
            <person name="Hoffmeister D."/>
            <person name="Hogberg N."/>
            <person name="Martin F."/>
            <person name="Grigoriev I.V."/>
            <person name="Watkinson S.C."/>
        </authorList>
    </citation>
    <scope>NUCLEOTIDE SEQUENCE</scope>
    <source>
        <strain evidence="2">S7.9</strain>
    </source>
</reference>
<dbReference type="RefSeq" id="XP_007320270.1">
    <property type="nucleotide sequence ID" value="XM_007320208.1"/>
</dbReference>
<dbReference type="HOGENOM" id="CLU_2456157_0_0_1"/>
<name>F8P1K1_SERL9</name>
<feature type="region of interest" description="Disordered" evidence="1">
    <location>
        <begin position="64"/>
        <end position="89"/>
    </location>
</feature>
<organism>
    <name type="scientific">Serpula lacrymans var. lacrymans (strain S7.9)</name>
    <name type="common">Dry rot fungus</name>
    <dbReference type="NCBI Taxonomy" id="578457"/>
    <lineage>
        <taxon>Eukaryota</taxon>
        <taxon>Fungi</taxon>
        <taxon>Dikarya</taxon>
        <taxon>Basidiomycota</taxon>
        <taxon>Agaricomycotina</taxon>
        <taxon>Agaricomycetes</taxon>
        <taxon>Agaricomycetidae</taxon>
        <taxon>Boletales</taxon>
        <taxon>Coniophorineae</taxon>
        <taxon>Serpulaceae</taxon>
        <taxon>Serpula</taxon>
    </lineage>
</organism>
<evidence type="ECO:0000256" key="1">
    <source>
        <dbReference type="SAM" id="MobiDB-lite"/>
    </source>
</evidence>
<sequence>MTQGDRSSVKLVKGFEGYHGLNVRMPSLHPWHQNVGRRKASIGMDVPLFGPRVMGGCGSDLRTLGSRNPEKPGSWEVGKPECVSGARQK</sequence>
<dbReference type="Proteomes" id="UP000008064">
    <property type="component" value="Unassembled WGS sequence"/>
</dbReference>
<proteinExistence type="predicted"/>
<dbReference type="EMBL" id="GL945436">
    <property type="protein sequence ID" value="EGO23030.1"/>
    <property type="molecule type" value="Genomic_DNA"/>
</dbReference>
<protein>
    <submittedName>
        <fullName evidence="2">Uncharacterized protein</fullName>
    </submittedName>
</protein>
<dbReference type="GeneID" id="18819997"/>
<accession>F8P1K1</accession>
<evidence type="ECO:0000313" key="2">
    <source>
        <dbReference type="EMBL" id="EGO23030.1"/>
    </source>
</evidence>
<dbReference type="KEGG" id="sla:SERLADRAFT_471674"/>
<gene>
    <name evidence="2" type="ORF">SERLADRAFT_471674</name>
</gene>
<dbReference type="AlphaFoldDB" id="F8P1K1"/>